<feature type="chain" id="PRO_5026342197" evidence="1">
    <location>
        <begin position="18"/>
        <end position="143"/>
    </location>
</feature>
<gene>
    <name evidence="2" type="ORF">K458DRAFT_429966</name>
</gene>
<accession>A0A6G1J6A9</accession>
<dbReference type="EMBL" id="MU005577">
    <property type="protein sequence ID" value="KAF2686046.1"/>
    <property type="molecule type" value="Genomic_DNA"/>
</dbReference>
<name>A0A6G1J6A9_9PLEO</name>
<sequence>MRSLLLPLATLLPLALANWDPQLCGGGGGCLQISWWPGTDFSCPDGTHLTQQKVAQESIDLDSGVYDVVTNDKFPSSCLRGVKPGAEDTLAVHHAASGHQFFVFIKETCTETNPIADCYNQNPNPSTDTICQIATMDGKFCKQ</sequence>
<proteinExistence type="predicted"/>
<protein>
    <submittedName>
        <fullName evidence="2">Uncharacterized protein</fullName>
    </submittedName>
</protein>
<reference evidence="2" key="1">
    <citation type="journal article" date="2020" name="Stud. Mycol.">
        <title>101 Dothideomycetes genomes: a test case for predicting lifestyles and emergence of pathogens.</title>
        <authorList>
            <person name="Haridas S."/>
            <person name="Albert R."/>
            <person name="Binder M."/>
            <person name="Bloem J."/>
            <person name="Labutti K."/>
            <person name="Salamov A."/>
            <person name="Andreopoulos B."/>
            <person name="Baker S."/>
            <person name="Barry K."/>
            <person name="Bills G."/>
            <person name="Bluhm B."/>
            <person name="Cannon C."/>
            <person name="Castanera R."/>
            <person name="Culley D."/>
            <person name="Daum C."/>
            <person name="Ezra D."/>
            <person name="Gonzalez J."/>
            <person name="Henrissat B."/>
            <person name="Kuo A."/>
            <person name="Liang C."/>
            <person name="Lipzen A."/>
            <person name="Lutzoni F."/>
            <person name="Magnuson J."/>
            <person name="Mondo S."/>
            <person name="Nolan M."/>
            <person name="Ohm R."/>
            <person name="Pangilinan J."/>
            <person name="Park H.-J."/>
            <person name="Ramirez L."/>
            <person name="Alfaro M."/>
            <person name="Sun H."/>
            <person name="Tritt A."/>
            <person name="Yoshinaga Y."/>
            <person name="Zwiers L.-H."/>
            <person name="Turgeon B."/>
            <person name="Goodwin S."/>
            <person name="Spatafora J."/>
            <person name="Crous P."/>
            <person name="Grigoriev I."/>
        </authorList>
    </citation>
    <scope>NUCLEOTIDE SEQUENCE</scope>
    <source>
        <strain evidence="2">CBS 122367</strain>
    </source>
</reference>
<dbReference type="OrthoDB" id="3793724at2759"/>
<dbReference type="AlphaFoldDB" id="A0A6G1J6A9"/>
<keyword evidence="3" id="KW-1185">Reference proteome</keyword>
<dbReference type="Proteomes" id="UP000799291">
    <property type="component" value="Unassembled WGS sequence"/>
</dbReference>
<feature type="non-terminal residue" evidence="2">
    <location>
        <position position="143"/>
    </location>
</feature>
<feature type="signal peptide" evidence="1">
    <location>
        <begin position="1"/>
        <end position="17"/>
    </location>
</feature>
<keyword evidence="1" id="KW-0732">Signal</keyword>
<organism evidence="2 3">
    <name type="scientific">Lentithecium fluviatile CBS 122367</name>
    <dbReference type="NCBI Taxonomy" id="1168545"/>
    <lineage>
        <taxon>Eukaryota</taxon>
        <taxon>Fungi</taxon>
        <taxon>Dikarya</taxon>
        <taxon>Ascomycota</taxon>
        <taxon>Pezizomycotina</taxon>
        <taxon>Dothideomycetes</taxon>
        <taxon>Pleosporomycetidae</taxon>
        <taxon>Pleosporales</taxon>
        <taxon>Massarineae</taxon>
        <taxon>Lentitheciaceae</taxon>
        <taxon>Lentithecium</taxon>
    </lineage>
</organism>
<evidence type="ECO:0000313" key="3">
    <source>
        <dbReference type="Proteomes" id="UP000799291"/>
    </source>
</evidence>
<evidence type="ECO:0000256" key="1">
    <source>
        <dbReference type="SAM" id="SignalP"/>
    </source>
</evidence>
<evidence type="ECO:0000313" key="2">
    <source>
        <dbReference type="EMBL" id="KAF2686046.1"/>
    </source>
</evidence>